<keyword evidence="2" id="KW-1185">Reference proteome</keyword>
<accession>A0A3Q3X2I5</accession>
<sequence>MSVFHDAIEIEDTDTYTYYFRCPCGDKFAITEIIFFNRVPPPEATSNAVFCQK</sequence>
<evidence type="ECO:0008006" key="3">
    <source>
        <dbReference type="Google" id="ProtNLM"/>
    </source>
</evidence>
<protein>
    <recommendedName>
        <fullName evidence="3">DPH-type MB domain-containing protein</fullName>
    </recommendedName>
</protein>
<proteinExistence type="predicted"/>
<reference evidence="1" key="2">
    <citation type="submission" date="2025-09" db="UniProtKB">
        <authorList>
            <consortium name="Ensembl"/>
        </authorList>
    </citation>
    <scope>IDENTIFICATION</scope>
</reference>
<evidence type="ECO:0000313" key="1">
    <source>
        <dbReference type="Ensembl" id="ENSMMOP00000016134.1"/>
    </source>
</evidence>
<dbReference type="SUPFAM" id="SSF144217">
    <property type="entry name" value="CSL zinc finger"/>
    <property type="match status" value="1"/>
</dbReference>
<evidence type="ECO:0000313" key="2">
    <source>
        <dbReference type="Proteomes" id="UP000261620"/>
    </source>
</evidence>
<organism evidence="1 2">
    <name type="scientific">Mola mola</name>
    <name type="common">Ocean sunfish</name>
    <name type="synonym">Tetraodon mola</name>
    <dbReference type="NCBI Taxonomy" id="94237"/>
    <lineage>
        <taxon>Eukaryota</taxon>
        <taxon>Metazoa</taxon>
        <taxon>Chordata</taxon>
        <taxon>Craniata</taxon>
        <taxon>Vertebrata</taxon>
        <taxon>Euteleostomi</taxon>
        <taxon>Actinopterygii</taxon>
        <taxon>Neopterygii</taxon>
        <taxon>Teleostei</taxon>
        <taxon>Neoteleostei</taxon>
        <taxon>Acanthomorphata</taxon>
        <taxon>Eupercaria</taxon>
        <taxon>Tetraodontiformes</taxon>
        <taxon>Molidae</taxon>
        <taxon>Mola</taxon>
    </lineage>
</organism>
<dbReference type="InterPro" id="IPR036671">
    <property type="entry name" value="DPH_MB_sf"/>
</dbReference>
<reference evidence="1" key="1">
    <citation type="submission" date="2025-08" db="UniProtKB">
        <authorList>
            <consortium name="Ensembl"/>
        </authorList>
    </citation>
    <scope>IDENTIFICATION</scope>
</reference>
<dbReference type="Ensembl" id="ENSMMOT00000016404.1">
    <property type="protein sequence ID" value="ENSMMOP00000016134.1"/>
    <property type="gene ID" value="ENSMMOG00000012320.1"/>
</dbReference>
<dbReference type="AlphaFoldDB" id="A0A3Q3X2I5"/>
<dbReference type="Proteomes" id="UP000261620">
    <property type="component" value="Unplaced"/>
</dbReference>
<dbReference type="Gene3D" id="3.10.660.10">
    <property type="entry name" value="DPH Zinc finger"/>
    <property type="match status" value="1"/>
</dbReference>
<name>A0A3Q3X2I5_MOLML</name>